<evidence type="ECO:0000313" key="3">
    <source>
        <dbReference type="EMBL" id="HEC77928.1"/>
    </source>
</evidence>
<dbReference type="CDD" id="cd03808">
    <property type="entry name" value="GT4_CapM-like"/>
    <property type="match status" value="1"/>
</dbReference>
<evidence type="ECO:0000259" key="1">
    <source>
        <dbReference type="Pfam" id="PF00534"/>
    </source>
</evidence>
<dbReference type="PANTHER" id="PTHR12526:SF630">
    <property type="entry name" value="GLYCOSYLTRANSFERASE"/>
    <property type="match status" value="1"/>
</dbReference>
<protein>
    <submittedName>
        <fullName evidence="3">Glycosyltransferase family 1 protein</fullName>
    </submittedName>
</protein>
<dbReference type="AlphaFoldDB" id="A0A9C9EKV6"/>
<gene>
    <name evidence="3" type="ORF">ENI34_02145</name>
</gene>
<dbReference type="EMBL" id="DRIG01000025">
    <property type="protein sequence ID" value="HEC77928.1"/>
    <property type="molecule type" value="Genomic_DNA"/>
</dbReference>
<evidence type="ECO:0000313" key="4">
    <source>
        <dbReference type="Proteomes" id="UP000885826"/>
    </source>
</evidence>
<dbReference type="GO" id="GO:0016757">
    <property type="term" value="F:glycosyltransferase activity"/>
    <property type="evidence" value="ECO:0007669"/>
    <property type="project" value="InterPro"/>
</dbReference>
<organism evidence="3 4">
    <name type="scientific">candidate division WOR-3 bacterium</name>
    <dbReference type="NCBI Taxonomy" id="2052148"/>
    <lineage>
        <taxon>Bacteria</taxon>
        <taxon>Bacteria division WOR-3</taxon>
    </lineage>
</organism>
<dbReference type="InterPro" id="IPR028098">
    <property type="entry name" value="Glyco_trans_4-like_N"/>
</dbReference>
<dbReference type="Pfam" id="PF13439">
    <property type="entry name" value="Glyco_transf_4"/>
    <property type="match status" value="1"/>
</dbReference>
<evidence type="ECO:0000259" key="2">
    <source>
        <dbReference type="Pfam" id="PF13439"/>
    </source>
</evidence>
<dbReference type="InterPro" id="IPR001296">
    <property type="entry name" value="Glyco_trans_1"/>
</dbReference>
<reference evidence="3" key="1">
    <citation type="journal article" date="2020" name="mSystems">
        <title>Genome- and Community-Level Interaction Insights into Carbon Utilization and Element Cycling Functions of Hydrothermarchaeota in Hydrothermal Sediment.</title>
        <authorList>
            <person name="Zhou Z."/>
            <person name="Liu Y."/>
            <person name="Xu W."/>
            <person name="Pan J."/>
            <person name="Luo Z.H."/>
            <person name="Li M."/>
        </authorList>
    </citation>
    <scope>NUCLEOTIDE SEQUENCE</scope>
    <source>
        <strain evidence="3">HyVt-388</strain>
    </source>
</reference>
<sequence length="389" mass="43655">MNRLSPVHKINVCHIIAKMVYGGASIGTLHLVEKLDSKLFACTIIHGFQSENEGRLLAHGRRKNLNFITLPSLVREINLIKDFLTFLRLVAILKKHRYKIVHTHGSKAGVIGRIAAGVARTPVILHTVHGWGLKAGNSFAQMFFRFIEKIIATFTTKLLFQTEADMKEAELYKIGEAAKYYFIGNGINLRSFLHYDQHSVEHARLKFNPGGRRVIGTIGRVSAQKNPEGFVKIAQGVLQKRKDVIFLFVGGGELLEQMREKIRVLNLSDYIVFTGVVEDIPPLLAIFDIFILPSLWEGLPRSLLEGMAMAKPVVAHKVSGIDEIINNGFNGITVAINRYDLFVDAINNLLEDNDLCKKFGTAARKTALNYDYENVIDRTINLYLDLADD</sequence>
<name>A0A9C9EKV6_UNCW3</name>
<dbReference type="Pfam" id="PF00534">
    <property type="entry name" value="Glycos_transf_1"/>
    <property type="match status" value="1"/>
</dbReference>
<comment type="caution">
    <text evidence="3">The sequence shown here is derived from an EMBL/GenBank/DDBJ whole genome shotgun (WGS) entry which is preliminary data.</text>
</comment>
<dbReference type="Gene3D" id="3.40.50.2000">
    <property type="entry name" value="Glycogen Phosphorylase B"/>
    <property type="match status" value="2"/>
</dbReference>
<dbReference type="PANTHER" id="PTHR12526">
    <property type="entry name" value="GLYCOSYLTRANSFERASE"/>
    <property type="match status" value="1"/>
</dbReference>
<accession>A0A9C9EKV6</accession>
<feature type="domain" description="Glycosyltransferase subfamily 4-like N-terminal" evidence="2">
    <location>
        <begin position="21"/>
        <end position="189"/>
    </location>
</feature>
<proteinExistence type="predicted"/>
<dbReference type="Proteomes" id="UP000885826">
    <property type="component" value="Unassembled WGS sequence"/>
</dbReference>
<dbReference type="SUPFAM" id="SSF53756">
    <property type="entry name" value="UDP-Glycosyltransferase/glycogen phosphorylase"/>
    <property type="match status" value="1"/>
</dbReference>
<feature type="domain" description="Glycosyl transferase family 1" evidence="1">
    <location>
        <begin position="209"/>
        <end position="365"/>
    </location>
</feature>